<feature type="transmembrane region" description="Helical" evidence="1">
    <location>
        <begin position="60"/>
        <end position="82"/>
    </location>
</feature>
<dbReference type="EMBL" id="JBJQND010000015">
    <property type="protein sequence ID" value="KAL3852572.1"/>
    <property type="molecule type" value="Genomic_DNA"/>
</dbReference>
<feature type="signal peptide" evidence="2">
    <location>
        <begin position="1"/>
        <end position="21"/>
    </location>
</feature>
<accession>A0ABD3USU5</accession>
<keyword evidence="1" id="KW-0812">Transmembrane</keyword>
<evidence type="ECO:0000313" key="4">
    <source>
        <dbReference type="Proteomes" id="UP001634394"/>
    </source>
</evidence>
<feature type="chain" id="PRO_5044833060" evidence="2">
    <location>
        <begin position="22"/>
        <end position="174"/>
    </location>
</feature>
<sequence length="174" mass="18835">MSPVRTYLLAVFTALLDHVVSEICGDKGYNTHSCMAGCCGPSYSQYCCDSSLDAGTIGGIVVGSVIGLAFLLTTLIVCCCCLRRKAPGARTLQPHTVPWFTTGTATSSTVANSTQMTMTQMTLEMCPPPYEEYQRYGNSNPSSNLVQITKQYDAPPPSYEQAIKNYEIQNKDGC</sequence>
<keyword evidence="4" id="KW-1185">Reference proteome</keyword>
<keyword evidence="2" id="KW-0732">Signal</keyword>
<dbReference type="Proteomes" id="UP001634394">
    <property type="component" value="Unassembled WGS sequence"/>
</dbReference>
<dbReference type="AlphaFoldDB" id="A0ABD3USU5"/>
<evidence type="ECO:0000256" key="2">
    <source>
        <dbReference type="SAM" id="SignalP"/>
    </source>
</evidence>
<proteinExistence type="predicted"/>
<keyword evidence="1" id="KW-0472">Membrane</keyword>
<organism evidence="3 4">
    <name type="scientific">Sinanodonta woodiana</name>
    <name type="common">Chinese pond mussel</name>
    <name type="synonym">Anodonta woodiana</name>
    <dbReference type="NCBI Taxonomy" id="1069815"/>
    <lineage>
        <taxon>Eukaryota</taxon>
        <taxon>Metazoa</taxon>
        <taxon>Spiralia</taxon>
        <taxon>Lophotrochozoa</taxon>
        <taxon>Mollusca</taxon>
        <taxon>Bivalvia</taxon>
        <taxon>Autobranchia</taxon>
        <taxon>Heteroconchia</taxon>
        <taxon>Palaeoheterodonta</taxon>
        <taxon>Unionida</taxon>
        <taxon>Unionoidea</taxon>
        <taxon>Unionidae</taxon>
        <taxon>Unioninae</taxon>
        <taxon>Sinanodonta</taxon>
    </lineage>
</organism>
<gene>
    <name evidence="3" type="ORF">ACJMK2_016193</name>
</gene>
<comment type="caution">
    <text evidence="3">The sequence shown here is derived from an EMBL/GenBank/DDBJ whole genome shotgun (WGS) entry which is preliminary data.</text>
</comment>
<protein>
    <submittedName>
        <fullName evidence="3">Uncharacterized protein</fullName>
    </submittedName>
</protein>
<name>A0ABD3USU5_SINWO</name>
<reference evidence="3 4" key="1">
    <citation type="submission" date="2024-11" db="EMBL/GenBank/DDBJ databases">
        <title>Chromosome-level genome assembly of the freshwater bivalve Anodonta woodiana.</title>
        <authorList>
            <person name="Chen X."/>
        </authorList>
    </citation>
    <scope>NUCLEOTIDE SEQUENCE [LARGE SCALE GENOMIC DNA]</scope>
    <source>
        <strain evidence="3">MN2024</strain>
        <tissue evidence="3">Gills</tissue>
    </source>
</reference>
<evidence type="ECO:0000256" key="1">
    <source>
        <dbReference type="SAM" id="Phobius"/>
    </source>
</evidence>
<keyword evidence="1" id="KW-1133">Transmembrane helix</keyword>
<evidence type="ECO:0000313" key="3">
    <source>
        <dbReference type="EMBL" id="KAL3852572.1"/>
    </source>
</evidence>